<dbReference type="SFLD" id="SFLDG01278">
    <property type="entry name" value="biotin_synthase_like"/>
    <property type="match status" value="1"/>
</dbReference>
<dbReference type="SMART" id="SM00876">
    <property type="entry name" value="BATS"/>
    <property type="match status" value="1"/>
</dbReference>
<dbReference type="PROSITE" id="PS51918">
    <property type="entry name" value="RADICAL_SAM"/>
    <property type="match status" value="1"/>
</dbReference>
<dbReference type="EMBL" id="CP060138">
    <property type="protein sequence ID" value="QQV74925.1"/>
    <property type="molecule type" value="Genomic_DNA"/>
</dbReference>
<reference evidence="15 16" key="1">
    <citation type="journal article" date="2021" name="Int. J. Syst. Evol. Microbiol.">
        <title>Characterization of a novel transitional group Rickettsia species (Rickettsia tillamookensis sp. nov.) from the western black-legged tick, Ixodes pacificus.</title>
        <authorList>
            <person name="Gauthier D.T."/>
            <person name="Karpathy S.E."/>
            <person name="Grizzard S.L."/>
            <person name="Batra D."/>
            <person name="Rowe L.A."/>
            <person name="Paddock C.D."/>
        </authorList>
    </citation>
    <scope>NUCLEOTIDE SEQUENCE [LARGE SCALE GENOMIC DNA]</scope>
    <source>
        <strain evidence="15 16">Tillamook 23</strain>
    </source>
</reference>
<protein>
    <recommendedName>
        <fullName evidence="3 13">Biotin synthase</fullName>
        <ecNumber evidence="3 13">2.8.1.6</ecNumber>
    </recommendedName>
</protein>
<comment type="similarity">
    <text evidence="2 13">Belongs to the radical SAM superfamily. Biotin synthase family.</text>
</comment>
<dbReference type="PANTHER" id="PTHR22976">
    <property type="entry name" value="BIOTIN SYNTHASE"/>
    <property type="match status" value="1"/>
</dbReference>
<evidence type="ECO:0000256" key="6">
    <source>
        <dbReference type="ARBA" id="ARBA00022691"/>
    </source>
</evidence>
<keyword evidence="4 13" id="KW-0004">4Fe-4S</keyword>
<feature type="binding site" evidence="13">
    <location>
        <position position="57"/>
    </location>
    <ligand>
        <name>[4Fe-4S] cluster</name>
        <dbReference type="ChEBI" id="CHEBI:49883"/>
        <note>4Fe-4S-S-AdoMet</note>
    </ligand>
</feature>
<comment type="function">
    <text evidence="13">Catalyzes the conversion of dethiobiotin (DTB) to biotin by the insertion of a sulfur atom into dethiobiotin via a radical-based mechanism.</text>
</comment>
<dbReference type="GO" id="GO:0004076">
    <property type="term" value="F:biotin synthase activity"/>
    <property type="evidence" value="ECO:0007669"/>
    <property type="project" value="UniProtKB-EC"/>
</dbReference>
<feature type="binding site" evidence="13">
    <location>
        <position position="54"/>
    </location>
    <ligand>
        <name>[4Fe-4S] cluster</name>
        <dbReference type="ChEBI" id="CHEBI:49883"/>
        <note>4Fe-4S-S-AdoMet</note>
    </ligand>
</feature>
<organism evidence="15 16">
    <name type="scientific">Rickettsia tillamookensis</name>
    <dbReference type="NCBI Taxonomy" id="2761623"/>
    <lineage>
        <taxon>Bacteria</taxon>
        <taxon>Pseudomonadati</taxon>
        <taxon>Pseudomonadota</taxon>
        <taxon>Alphaproteobacteria</taxon>
        <taxon>Rickettsiales</taxon>
        <taxon>Rickettsiaceae</taxon>
        <taxon>Rickettsieae</taxon>
        <taxon>Rickettsia</taxon>
        <taxon>spotted fever group</taxon>
    </lineage>
</organism>
<evidence type="ECO:0000256" key="9">
    <source>
        <dbReference type="ARBA" id="ARBA00022756"/>
    </source>
</evidence>
<dbReference type="PANTHER" id="PTHR22976:SF2">
    <property type="entry name" value="BIOTIN SYNTHASE, MITOCHONDRIAL"/>
    <property type="match status" value="1"/>
</dbReference>
<dbReference type="PIRSF" id="PIRSF001619">
    <property type="entry name" value="Biotin_synth"/>
    <property type="match status" value="1"/>
</dbReference>
<comment type="subunit">
    <text evidence="13">Homodimer.</text>
</comment>
<comment type="cofactor">
    <cofactor evidence="13">
        <name>[2Fe-2S] cluster</name>
        <dbReference type="ChEBI" id="CHEBI:190135"/>
    </cofactor>
    <text evidence="13">Binds 1 [2Fe-2S] cluster. The cluster is coordinated with 3 cysteines and 1 arginine.</text>
</comment>
<evidence type="ECO:0000256" key="11">
    <source>
        <dbReference type="ARBA" id="ARBA00023014"/>
    </source>
</evidence>
<dbReference type="InterPro" id="IPR006638">
    <property type="entry name" value="Elp3/MiaA/NifB-like_rSAM"/>
</dbReference>
<keyword evidence="8 13" id="KW-0479">Metal-binding</keyword>
<feature type="binding site" evidence="13">
    <location>
        <position position="125"/>
    </location>
    <ligand>
        <name>[2Fe-2S] cluster</name>
        <dbReference type="ChEBI" id="CHEBI:190135"/>
    </ligand>
</feature>
<name>A0A9E6MHL9_9RICK</name>
<evidence type="ECO:0000256" key="12">
    <source>
        <dbReference type="ARBA" id="ARBA00051157"/>
    </source>
</evidence>
<dbReference type="Proteomes" id="UP000595296">
    <property type="component" value="Chromosome"/>
</dbReference>
<dbReference type="InterPro" id="IPR058240">
    <property type="entry name" value="rSAM_sf"/>
</dbReference>
<evidence type="ECO:0000256" key="10">
    <source>
        <dbReference type="ARBA" id="ARBA00023004"/>
    </source>
</evidence>
<proteinExistence type="inferred from homology"/>
<comment type="cofactor">
    <cofactor evidence="13">
        <name>[4Fe-4S] cluster</name>
        <dbReference type="ChEBI" id="CHEBI:49883"/>
    </cofactor>
    <text evidence="13">Binds 1 [4Fe-4S] cluster. The cluster is coordinated with 3 cysteines and an exchangeable S-adenosyl-L-methionine.</text>
</comment>
<dbReference type="HAMAP" id="MF_01694">
    <property type="entry name" value="BioB"/>
    <property type="match status" value="1"/>
</dbReference>
<comment type="catalytic activity">
    <reaction evidence="12 13">
        <text>(4R,5S)-dethiobiotin + (sulfur carrier)-SH + 2 reduced [2Fe-2S]-[ferredoxin] + 2 S-adenosyl-L-methionine = (sulfur carrier)-H + biotin + 2 5'-deoxyadenosine + 2 L-methionine + 2 oxidized [2Fe-2S]-[ferredoxin]</text>
        <dbReference type="Rhea" id="RHEA:22060"/>
        <dbReference type="Rhea" id="RHEA-COMP:10000"/>
        <dbReference type="Rhea" id="RHEA-COMP:10001"/>
        <dbReference type="Rhea" id="RHEA-COMP:14737"/>
        <dbReference type="Rhea" id="RHEA-COMP:14739"/>
        <dbReference type="ChEBI" id="CHEBI:17319"/>
        <dbReference type="ChEBI" id="CHEBI:29917"/>
        <dbReference type="ChEBI" id="CHEBI:33737"/>
        <dbReference type="ChEBI" id="CHEBI:33738"/>
        <dbReference type="ChEBI" id="CHEBI:57586"/>
        <dbReference type="ChEBI" id="CHEBI:57844"/>
        <dbReference type="ChEBI" id="CHEBI:59789"/>
        <dbReference type="ChEBI" id="CHEBI:64428"/>
        <dbReference type="ChEBI" id="CHEBI:149473"/>
        <dbReference type="EC" id="2.8.1.6"/>
    </reaction>
</comment>
<dbReference type="CDD" id="cd01335">
    <property type="entry name" value="Radical_SAM"/>
    <property type="match status" value="1"/>
</dbReference>
<dbReference type="EC" id="2.8.1.6" evidence="3 13"/>
<feature type="binding site" evidence="13">
    <location>
        <position position="50"/>
    </location>
    <ligand>
        <name>[4Fe-4S] cluster</name>
        <dbReference type="ChEBI" id="CHEBI:49883"/>
        <note>4Fe-4S-S-AdoMet</note>
    </ligand>
</feature>
<sequence length="308" mass="34760">MKKWIFDEAKEIFSLPFMELIYQAQTVHRANFDPSKIQISSLLSIKTGSCPENCKFCPQSAHYKTYVEKEPLIQIEEVITAAKRAKAAGSTRFCMGAAWRGPRDEDLKLVCEMIKEVKKLGLETCVTLGLLKEHQAVTLKKAGLDFYNHNIDTSKEFYDKIITTRTFQDRLDTLQYVRASGMKVCCGGILGMGETNDDRINMILTLANLEEPAESVTINKLIKIPGTPLENVEDIDPFDFVRVIALARIMIPKSYIRLSAGREQMSDELQALCIMAGINSIFYGEKLLTSANPMPTKDNELFERLSIK</sequence>
<dbReference type="SFLD" id="SFLDG01060">
    <property type="entry name" value="BATS_domain_containing"/>
    <property type="match status" value="1"/>
</dbReference>
<dbReference type="SFLD" id="SFLDS00029">
    <property type="entry name" value="Radical_SAM"/>
    <property type="match status" value="1"/>
</dbReference>
<dbReference type="SUPFAM" id="SSF102114">
    <property type="entry name" value="Radical SAM enzymes"/>
    <property type="match status" value="1"/>
</dbReference>
<dbReference type="Gene3D" id="3.20.20.70">
    <property type="entry name" value="Aldolase class I"/>
    <property type="match status" value="1"/>
</dbReference>
<keyword evidence="6 13" id="KW-0949">S-adenosyl-L-methionine</keyword>
<dbReference type="InterPro" id="IPR024177">
    <property type="entry name" value="Biotin_synthase"/>
</dbReference>
<dbReference type="SMART" id="SM00729">
    <property type="entry name" value="Elp3"/>
    <property type="match status" value="1"/>
</dbReference>
<dbReference type="InterPro" id="IPR002684">
    <property type="entry name" value="Biotin_synth/BioAB"/>
</dbReference>
<evidence type="ECO:0000259" key="14">
    <source>
        <dbReference type="PROSITE" id="PS51918"/>
    </source>
</evidence>
<evidence type="ECO:0000256" key="8">
    <source>
        <dbReference type="ARBA" id="ARBA00022723"/>
    </source>
</evidence>
<feature type="binding site" evidence="13">
    <location>
        <position position="185"/>
    </location>
    <ligand>
        <name>[2Fe-2S] cluster</name>
        <dbReference type="ChEBI" id="CHEBI:190135"/>
    </ligand>
</feature>
<accession>A0A9E6MHL9</accession>
<evidence type="ECO:0000313" key="15">
    <source>
        <dbReference type="EMBL" id="QQV74925.1"/>
    </source>
</evidence>
<dbReference type="Pfam" id="PF04055">
    <property type="entry name" value="Radical_SAM"/>
    <property type="match status" value="1"/>
</dbReference>
<evidence type="ECO:0000256" key="5">
    <source>
        <dbReference type="ARBA" id="ARBA00022679"/>
    </source>
</evidence>
<keyword evidence="16" id="KW-1185">Reference proteome</keyword>
<feature type="domain" description="Radical SAM core" evidence="14">
    <location>
        <begin position="35"/>
        <end position="259"/>
    </location>
</feature>
<keyword evidence="7 13" id="KW-0001">2Fe-2S</keyword>
<evidence type="ECO:0000256" key="2">
    <source>
        <dbReference type="ARBA" id="ARBA00010765"/>
    </source>
</evidence>
<feature type="binding site" evidence="13">
    <location>
        <position position="257"/>
    </location>
    <ligand>
        <name>[2Fe-2S] cluster</name>
        <dbReference type="ChEBI" id="CHEBI:190135"/>
    </ligand>
</feature>
<keyword evidence="5 13" id="KW-0808">Transferase</keyword>
<evidence type="ECO:0000256" key="7">
    <source>
        <dbReference type="ARBA" id="ARBA00022714"/>
    </source>
</evidence>
<dbReference type="NCBIfam" id="TIGR00433">
    <property type="entry name" value="bioB"/>
    <property type="match status" value="1"/>
</dbReference>
<evidence type="ECO:0000256" key="4">
    <source>
        <dbReference type="ARBA" id="ARBA00022485"/>
    </source>
</evidence>
<evidence type="ECO:0000256" key="3">
    <source>
        <dbReference type="ARBA" id="ARBA00012236"/>
    </source>
</evidence>
<keyword evidence="10 13" id="KW-0408">Iron</keyword>
<keyword evidence="11 13" id="KW-0411">Iron-sulfur</keyword>
<comment type="pathway">
    <text evidence="1 13">Cofactor biosynthesis; biotin biosynthesis; biotin from 7,8-diaminononanoate: step 2/2.</text>
</comment>
<feature type="binding site" evidence="13">
    <location>
        <position position="94"/>
    </location>
    <ligand>
        <name>[2Fe-2S] cluster</name>
        <dbReference type="ChEBI" id="CHEBI:190135"/>
    </ligand>
</feature>
<evidence type="ECO:0000256" key="13">
    <source>
        <dbReference type="HAMAP-Rule" id="MF_01694"/>
    </source>
</evidence>
<evidence type="ECO:0000256" key="1">
    <source>
        <dbReference type="ARBA" id="ARBA00004942"/>
    </source>
</evidence>
<dbReference type="InterPro" id="IPR013785">
    <property type="entry name" value="Aldolase_TIM"/>
</dbReference>
<dbReference type="SFLD" id="SFLDF00272">
    <property type="entry name" value="biotin_synthase"/>
    <property type="match status" value="1"/>
</dbReference>
<keyword evidence="9 13" id="KW-0093">Biotin biosynthesis</keyword>
<gene>
    <name evidence="13 15" type="primary">bioB</name>
    <name evidence="15" type="ORF">H6P87_00467</name>
</gene>
<dbReference type="InterPro" id="IPR010722">
    <property type="entry name" value="BATS_dom"/>
</dbReference>
<dbReference type="RefSeq" id="WP_202069883.1">
    <property type="nucleotide sequence ID" value="NZ_CP060138.2"/>
</dbReference>
<dbReference type="InterPro" id="IPR007197">
    <property type="entry name" value="rSAM"/>
</dbReference>
<evidence type="ECO:0000313" key="16">
    <source>
        <dbReference type="Proteomes" id="UP000595296"/>
    </source>
</evidence>
<dbReference type="Pfam" id="PF06968">
    <property type="entry name" value="BATS"/>
    <property type="match status" value="1"/>
</dbReference>